<dbReference type="GO" id="GO:0016114">
    <property type="term" value="P:terpenoid biosynthetic process"/>
    <property type="evidence" value="ECO:0007669"/>
    <property type="project" value="UniProtKB-ARBA"/>
</dbReference>
<dbReference type="Proteomes" id="UP000054893">
    <property type="component" value="Unassembled WGS sequence"/>
</dbReference>
<dbReference type="AlphaFoldDB" id="A0A158H5E8"/>
<gene>
    <name evidence="1" type="ORF">AWB64_04096</name>
</gene>
<dbReference type="GO" id="GO:0051996">
    <property type="term" value="F:squalene synthase [NAD(P)H] activity"/>
    <property type="evidence" value="ECO:0007669"/>
    <property type="project" value="InterPro"/>
</dbReference>
<dbReference type="EMBL" id="FCOC02000013">
    <property type="protein sequence ID" value="SAL39159.1"/>
    <property type="molecule type" value="Genomic_DNA"/>
</dbReference>
<dbReference type="CDD" id="cd00683">
    <property type="entry name" value="Trans_IPPS_HH"/>
    <property type="match status" value="1"/>
</dbReference>
<proteinExistence type="predicted"/>
<reference evidence="1 2" key="1">
    <citation type="submission" date="2016-01" db="EMBL/GenBank/DDBJ databases">
        <authorList>
            <person name="Oliw E.H."/>
        </authorList>
    </citation>
    <scope>NUCLEOTIDE SEQUENCE [LARGE SCALE GENOMIC DNA]</scope>
    <source>
        <strain evidence="1">LMG 22029</strain>
    </source>
</reference>
<dbReference type="InterPro" id="IPR033904">
    <property type="entry name" value="Trans_IPPS_HH"/>
</dbReference>
<dbReference type="SUPFAM" id="SSF48576">
    <property type="entry name" value="Terpenoid synthases"/>
    <property type="match status" value="1"/>
</dbReference>
<name>A0A158H5E8_CABSO</name>
<accession>A0A158H5E8</accession>
<sequence>MQHIPIRVIIRPETRAGPEHAQAQQTNRPPLLVLTPERPEPLSFNGFFSGRDFSASRRLHSIAVNFDDYCQQKAAPDGSSTYYALRRAPASKQALLTALHALRRELEETARETSDPTIGRTKHAWWQKELASLFGGEPMHPVTKAIAAHQAATPVLDNEGRGYIDNMVDGFELDLEQARYMDWAGLRRYLDNAGGAFAAIVARATARRPEDAPNWAMALGSALMLAERVENIGDDARHGRIYLPIDELQRHGVTAADLINRKYSDAFIELMRFQTGRARDALNQALAAIPADERPTQRVLRSHAALSLALLDEIERENFQVLHQRIALTPIRKLWITWLVR</sequence>
<dbReference type="Pfam" id="PF00494">
    <property type="entry name" value="SQS_PSY"/>
    <property type="match status" value="1"/>
</dbReference>
<evidence type="ECO:0000313" key="1">
    <source>
        <dbReference type="EMBL" id="SAL39159.1"/>
    </source>
</evidence>
<dbReference type="Gene3D" id="1.10.600.10">
    <property type="entry name" value="Farnesyl Diphosphate Synthase"/>
    <property type="match status" value="1"/>
</dbReference>
<dbReference type="InterPro" id="IPR008949">
    <property type="entry name" value="Isoprenoid_synthase_dom_sf"/>
</dbReference>
<protein>
    <submittedName>
        <fullName evidence="1">Transferase</fullName>
    </submittedName>
</protein>
<organism evidence="1 2">
    <name type="scientific">Caballeronia sordidicola</name>
    <name type="common">Burkholderia sordidicola</name>
    <dbReference type="NCBI Taxonomy" id="196367"/>
    <lineage>
        <taxon>Bacteria</taxon>
        <taxon>Pseudomonadati</taxon>
        <taxon>Pseudomonadota</taxon>
        <taxon>Betaproteobacteria</taxon>
        <taxon>Burkholderiales</taxon>
        <taxon>Burkholderiaceae</taxon>
        <taxon>Caballeronia</taxon>
    </lineage>
</organism>
<dbReference type="PANTHER" id="PTHR31480">
    <property type="entry name" value="BIFUNCTIONAL LYCOPENE CYCLASE/PHYTOENE SYNTHASE"/>
    <property type="match status" value="1"/>
</dbReference>
<keyword evidence="1" id="KW-0808">Transferase</keyword>
<evidence type="ECO:0000313" key="2">
    <source>
        <dbReference type="Proteomes" id="UP000054893"/>
    </source>
</evidence>
<dbReference type="InterPro" id="IPR002060">
    <property type="entry name" value="Squ/phyt_synthse"/>
</dbReference>